<evidence type="ECO:0000256" key="1">
    <source>
        <dbReference type="SAM" id="SignalP"/>
    </source>
</evidence>
<sequence length="172" mass="18546">MKTLIQAFLVATAFASAACAFPSGALALDKPAGDPILTITGHIGQTNAGSTAAFDLAMLEKLDGRKAAMETPWTTGKPEFSGPYLRAVLAAAGASGKKLVVKALNDYASEVPMEDAEKLDTILAVRMNGTEMSVRDKGPIFLIYPFDKDHSLYNEKYFSRSVWQIKEIEVVE</sequence>
<dbReference type="Gene3D" id="3.90.420.10">
    <property type="entry name" value="Oxidoreductase, molybdopterin-binding domain"/>
    <property type="match status" value="1"/>
</dbReference>
<feature type="domain" description="Oxidoreductase molybdopterin-binding" evidence="2">
    <location>
        <begin position="69"/>
        <end position="145"/>
    </location>
</feature>
<dbReference type="PROSITE" id="PS51257">
    <property type="entry name" value="PROKAR_LIPOPROTEIN"/>
    <property type="match status" value="1"/>
</dbReference>
<dbReference type="EMBL" id="JBEPMB010000002">
    <property type="protein sequence ID" value="MET3613613.1"/>
    <property type="molecule type" value="Genomic_DNA"/>
</dbReference>
<evidence type="ECO:0000313" key="3">
    <source>
        <dbReference type="EMBL" id="MET3613613.1"/>
    </source>
</evidence>
<feature type="signal peptide" evidence="1">
    <location>
        <begin position="1"/>
        <end position="27"/>
    </location>
</feature>
<dbReference type="InterPro" id="IPR000572">
    <property type="entry name" value="OxRdtase_Mopterin-bd_dom"/>
</dbReference>
<dbReference type="InterPro" id="IPR036374">
    <property type="entry name" value="OxRdtase_Mopterin-bd_sf"/>
</dbReference>
<dbReference type="Proteomes" id="UP001549047">
    <property type="component" value="Unassembled WGS sequence"/>
</dbReference>
<keyword evidence="4" id="KW-1185">Reference proteome</keyword>
<dbReference type="Pfam" id="PF00174">
    <property type="entry name" value="Oxidored_molyb"/>
    <property type="match status" value="1"/>
</dbReference>
<proteinExistence type="predicted"/>
<evidence type="ECO:0000313" key="4">
    <source>
        <dbReference type="Proteomes" id="UP001549047"/>
    </source>
</evidence>
<gene>
    <name evidence="3" type="ORF">ABID16_001942</name>
</gene>
<protein>
    <recommendedName>
        <fullName evidence="2">Oxidoreductase molybdopterin-binding domain-containing protein</fullName>
    </recommendedName>
</protein>
<dbReference type="RefSeq" id="WP_354556139.1">
    <property type="nucleotide sequence ID" value="NZ_JBEPMB010000002.1"/>
</dbReference>
<comment type="caution">
    <text evidence="3">The sequence shown here is derived from an EMBL/GenBank/DDBJ whole genome shotgun (WGS) entry which is preliminary data.</text>
</comment>
<keyword evidence="1" id="KW-0732">Signal</keyword>
<feature type="chain" id="PRO_5047497768" description="Oxidoreductase molybdopterin-binding domain-containing protein" evidence="1">
    <location>
        <begin position="28"/>
        <end position="172"/>
    </location>
</feature>
<dbReference type="SUPFAM" id="SSF56524">
    <property type="entry name" value="Oxidoreductase molybdopterin-binding domain"/>
    <property type="match status" value="1"/>
</dbReference>
<organism evidence="3 4">
    <name type="scientific">Rhizobium aquaticum</name>
    <dbReference type="NCBI Taxonomy" id="1549636"/>
    <lineage>
        <taxon>Bacteria</taxon>
        <taxon>Pseudomonadati</taxon>
        <taxon>Pseudomonadota</taxon>
        <taxon>Alphaproteobacteria</taxon>
        <taxon>Hyphomicrobiales</taxon>
        <taxon>Rhizobiaceae</taxon>
        <taxon>Rhizobium/Agrobacterium group</taxon>
        <taxon>Rhizobium</taxon>
    </lineage>
</organism>
<name>A0ABV2IYV0_9HYPH</name>
<accession>A0ABV2IYV0</accession>
<reference evidence="3 4" key="1">
    <citation type="submission" date="2024-06" db="EMBL/GenBank/DDBJ databases">
        <title>Genomic Encyclopedia of Type Strains, Phase IV (KMG-IV): sequencing the most valuable type-strain genomes for metagenomic binning, comparative biology and taxonomic classification.</title>
        <authorList>
            <person name="Goeker M."/>
        </authorList>
    </citation>
    <scope>NUCLEOTIDE SEQUENCE [LARGE SCALE GENOMIC DNA]</scope>
    <source>
        <strain evidence="3 4">DSM 29780</strain>
    </source>
</reference>
<evidence type="ECO:0000259" key="2">
    <source>
        <dbReference type="Pfam" id="PF00174"/>
    </source>
</evidence>